<dbReference type="InterPro" id="IPR032675">
    <property type="entry name" value="LRR_dom_sf"/>
</dbReference>
<dbReference type="EMBL" id="JH431537">
    <property type="status" value="NOT_ANNOTATED_CDS"/>
    <property type="molecule type" value="Genomic_DNA"/>
</dbReference>
<evidence type="ECO:0000256" key="12">
    <source>
        <dbReference type="SAM" id="SignalP"/>
    </source>
</evidence>
<evidence type="ECO:0000256" key="5">
    <source>
        <dbReference type="ARBA" id="ARBA00022729"/>
    </source>
</evidence>
<dbReference type="InterPro" id="IPR000157">
    <property type="entry name" value="TIR_dom"/>
</dbReference>
<dbReference type="AlphaFoldDB" id="T1IUI7"/>
<comment type="subcellular location">
    <subcellularLocation>
        <location evidence="1">Membrane</location>
        <topology evidence="1">Single-pass membrane protein</topology>
    </subcellularLocation>
</comment>
<dbReference type="GO" id="GO:0007165">
    <property type="term" value="P:signal transduction"/>
    <property type="evidence" value="ECO:0007669"/>
    <property type="project" value="InterPro"/>
</dbReference>
<keyword evidence="7 11" id="KW-1133">Transmembrane helix</keyword>
<evidence type="ECO:0000256" key="3">
    <source>
        <dbReference type="ARBA" id="ARBA00022614"/>
    </source>
</evidence>
<dbReference type="PANTHER" id="PTHR24365">
    <property type="entry name" value="TOLL-LIKE RECEPTOR"/>
    <property type="match status" value="1"/>
</dbReference>
<feature type="chain" id="PRO_5004579551" description="TIR domain-containing protein" evidence="12">
    <location>
        <begin position="20"/>
        <end position="697"/>
    </location>
</feature>
<sequence length="697" mass="81092">MEMSMIYLLPLLVISPTTAYHSCIDICCRHDGITHCFLNGTGFEALSNVSTEVTKLSVIRNNVKILEEPYFKNFIHLQDLNLDWNMMKIVNHSAFEGLIHLENISLAYNEIETIEDNVFRYCAKLKNIDFSYNEIFELNGVTRALSQLSISKLILSNLQSVTRISKSDFLSLASSQLKELDLSMNNIEEIEKGSFGVLTKLECLSLKGNKVNEDDVNNAFCNISFTLDYLDLSHMKLKDDSFASLEFLSSTRIRELNLGSNFFTRLAHFPYMPFLEKLVLKDGQIRSVYTRVVHFKLPNLRELDLSNNLIRYIDVSFPVIPIDVFVPKPTNLAYLHLHHNKLSCKSIHEYLSNMTKLTYLDLSHNCLCDISQIIADLSPEITHLNVSSNGIEPWNKPLNLMKLETLLIDDNSLHVITNAMMQDFKHLKTLDVSKNPLNCDTCIVTGEFAELLNRTDITIKHLDEVTCDKPETFYRTKVIHATNAGYCNRETKHFTEVLITISGFLVFLGVNVYYFRWYILYYWWHHFAEKYQKMGHKYCSLYNVFTIHSPDATDWIESDMIPNLKNLEAGRSVAFVEGLPAGKDFIEELTTAIENSGKIVFLLDNEFLENDWCKWELSYAHFCIIDSRIRNRMIFIVLEDLNEKKMSKKLKFFIKTRYCLKWRQHRRCPQVFWAKLKYYLEKKEKLLKEKNPVNLIV</sequence>
<dbReference type="SUPFAM" id="SSF52200">
    <property type="entry name" value="Toll/Interleukin receptor TIR domain"/>
    <property type="match status" value="1"/>
</dbReference>
<accession>T1IUI7</accession>
<dbReference type="Gene3D" id="3.80.10.10">
    <property type="entry name" value="Ribonuclease Inhibitor"/>
    <property type="match status" value="2"/>
</dbReference>
<dbReference type="Pfam" id="PF13306">
    <property type="entry name" value="LRR_5"/>
    <property type="match status" value="1"/>
</dbReference>
<feature type="domain" description="TIR" evidence="13">
    <location>
        <begin position="540"/>
        <end position="680"/>
    </location>
</feature>
<keyword evidence="3" id="KW-0433">Leucine-rich repeat</keyword>
<dbReference type="Proteomes" id="UP000014500">
    <property type="component" value="Unassembled WGS sequence"/>
</dbReference>
<dbReference type="HOGENOM" id="CLU_006000_1_1_1"/>
<feature type="transmembrane region" description="Helical" evidence="11">
    <location>
        <begin position="497"/>
        <end position="524"/>
    </location>
</feature>
<keyword evidence="15" id="KW-1185">Reference proteome</keyword>
<keyword evidence="8 11" id="KW-0472">Membrane</keyword>
<dbReference type="PhylomeDB" id="T1IUI7"/>
<reference evidence="15" key="1">
    <citation type="submission" date="2011-05" db="EMBL/GenBank/DDBJ databases">
        <authorList>
            <person name="Richards S.R."/>
            <person name="Qu J."/>
            <person name="Jiang H."/>
            <person name="Jhangiani S.N."/>
            <person name="Agravi P."/>
            <person name="Goodspeed R."/>
            <person name="Gross S."/>
            <person name="Mandapat C."/>
            <person name="Jackson L."/>
            <person name="Mathew T."/>
            <person name="Pu L."/>
            <person name="Thornton R."/>
            <person name="Saada N."/>
            <person name="Wilczek-Boney K.B."/>
            <person name="Lee S."/>
            <person name="Kovar C."/>
            <person name="Wu Y."/>
            <person name="Scherer S.E."/>
            <person name="Worley K.C."/>
            <person name="Muzny D.M."/>
            <person name="Gibbs R."/>
        </authorList>
    </citation>
    <scope>NUCLEOTIDE SEQUENCE</scope>
    <source>
        <strain evidence="15">Brora</strain>
    </source>
</reference>
<evidence type="ECO:0000313" key="14">
    <source>
        <dbReference type="EnsemblMetazoa" id="SMAR004813-PA"/>
    </source>
</evidence>
<dbReference type="SMART" id="SM00255">
    <property type="entry name" value="TIR"/>
    <property type="match status" value="1"/>
</dbReference>
<dbReference type="InterPro" id="IPR026906">
    <property type="entry name" value="LRR_5"/>
</dbReference>
<keyword evidence="9" id="KW-0675">Receptor</keyword>
<dbReference type="SUPFAM" id="SSF52058">
    <property type="entry name" value="L domain-like"/>
    <property type="match status" value="2"/>
</dbReference>
<dbReference type="EnsemblMetazoa" id="SMAR004813-RA">
    <property type="protein sequence ID" value="SMAR004813-PA"/>
    <property type="gene ID" value="SMAR004813"/>
</dbReference>
<keyword evidence="5 12" id="KW-0732">Signal</keyword>
<dbReference type="OMA" id="LENDWCK"/>
<dbReference type="InterPro" id="IPR035897">
    <property type="entry name" value="Toll_tir_struct_dom_sf"/>
</dbReference>
<dbReference type="PANTHER" id="PTHR24365:SF541">
    <property type="entry name" value="PROTEIN TOLL-RELATED"/>
    <property type="match status" value="1"/>
</dbReference>
<evidence type="ECO:0000313" key="15">
    <source>
        <dbReference type="Proteomes" id="UP000014500"/>
    </source>
</evidence>
<evidence type="ECO:0000256" key="1">
    <source>
        <dbReference type="ARBA" id="ARBA00004167"/>
    </source>
</evidence>
<dbReference type="SMART" id="SM00369">
    <property type="entry name" value="LRR_TYP"/>
    <property type="match status" value="6"/>
</dbReference>
<dbReference type="PROSITE" id="PS51450">
    <property type="entry name" value="LRR"/>
    <property type="match status" value="3"/>
</dbReference>
<dbReference type="InterPro" id="IPR001611">
    <property type="entry name" value="Leu-rich_rpt"/>
</dbReference>
<dbReference type="SMART" id="SM00365">
    <property type="entry name" value="LRR_SD22"/>
    <property type="match status" value="7"/>
</dbReference>
<evidence type="ECO:0000256" key="9">
    <source>
        <dbReference type="ARBA" id="ARBA00023170"/>
    </source>
</evidence>
<evidence type="ECO:0000256" key="4">
    <source>
        <dbReference type="ARBA" id="ARBA00022692"/>
    </source>
</evidence>
<dbReference type="GO" id="GO:0005886">
    <property type="term" value="C:plasma membrane"/>
    <property type="evidence" value="ECO:0007669"/>
    <property type="project" value="TreeGrafter"/>
</dbReference>
<reference evidence="14" key="2">
    <citation type="submission" date="2015-02" db="UniProtKB">
        <authorList>
            <consortium name="EnsemblMetazoa"/>
        </authorList>
    </citation>
    <scope>IDENTIFICATION</scope>
</reference>
<name>T1IUI7_STRMM</name>
<organism evidence="14 15">
    <name type="scientific">Strigamia maritima</name>
    <name type="common">European centipede</name>
    <name type="synonym">Geophilus maritimus</name>
    <dbReference type="NCBI Taxonomy" id="126957"/>
    <lineage>
        <taxon>Eukaryota</taxon>
        <taxon>Metazoa</taxon>
        <taxon>Ecdysozoa</taxon>
        <taxon>Arthropoda</taxon>
        <taxon>Myriapoda</taxon>
        <taxon>Chilopoda</taxon>
        <taxon>Pleurostigmophora</taxon>
        <taxon>Geophilomorpha</taxon>
        <taxon>Linotaeniidae</taxon>
        <taxon>Strigamia</taxon>
    </lineage>
</organism>
<keyword evidence="10" id="KW-0325">Glycoprotein</keyword>
<dbReference type="Pfam" id="PF13516">
    <property type="entry name" value="LRR_6"/>
    <property type="match status" value="1"/>
</dbReference>
<dbReference type="GO" id="GO:0038023">
    <property type="term" value="F:signaling receptor activity"/>
    <property type="evidence" value="ECO:0007669"/>
    <property type="project" value="TreeGrafter"/>
</dbReference>
<evidence type="ECO:0000256" key="2">
    <source>
        <dbReference type="ARBA" id="ARBA00009634"/>
    </source>
</evidence>
<comment type="similarity">
    <text evidence="2">Belongs to the Toll-like receptor family.</text>
</comment>
<keyword evidence="4 11" id="KW-0812">Transmembrane</keyword>
<feature type="signal peptide" evidence="12">
    <location>
        <begin position="1"/>
        <end position="19"/>
    </location>
</feature>
<evidence type="ECO:0000256" key="6">
    <source>
        <dbReference type="ARBA" id="ARBA00022737"/>
    </source>
</evidence>
<evidence type="ECO:0000256" key="8">
    <source>
        <dbReference type="ARBA" id="ARBA00023136"/>
    </source>
</evidence>
<dbReference type="eggNOG" id="KOG4641">
    <property type="taxonomic scope" value="Eukaryota"/>
</dbReference>
<keyword evidence="6" id="KW-0677">Repeat</keyword>
<evidence type="ECO:0000259" key="13">
    <source>
        <dbReference type="PROSITE" id="PS50104"/>
    </source>
</evidence>
<dbReference type="InterPro" id="IPR003591">
    <property type="entry name" value="Leu-rich_rpt_typical-subtyp"/>
</dbReference>
<dbReference type="STRING" id="126957.T1IUI7"/>
<protein>
    <recommendedName>
        <fullName evidence="13">TIR domain-containing protein</fullName>
    </recommendedName>
</protein>
<proteinExistence type="inferred from homology"/>
<evidence type="ECO:0000256" key="7">
    <source>
        <dbReference type="ARBA" id="ARBA00022989"/>
    </source>
</evidence>
<dbReference type="PROSITE" id="PS50104">
    <property type="entry name" value="TIR"/>
    <property type="match status" value="1"/>
</dbReference>
<dbReference type="Pfam" id="PF13676">
    <property type="entry name" value="TIR_2"/>
    <property type="match status" value="1"/>
</dbReference>
<evidence type="ECO:0000256" key="10">
    <source>
        <dbReference type="ARBA" id="ARBA00023180"/>
    </source>
</evidence>
<evidence type="ECO:0000256" key="11">
    <source>
        <dbReference type="SAM" id="Phobius"/>
    </source>
</evidence>
<dbReference type="Gene3D" id="3.40.50.10140">
    <property type="entry name" value="Toll/interleukin-1 receptor homology (TIR) domain"/>
    <property type="match status" value="1"/>
</dbReference>